<dbReference type="InterPro" id="IPR003721">
    <property type="entry name" value="Pantoate_ligase"/>
</dbReference>
<keyword evidence="8" id="KW-0963">Cytoplasm</keyword>
<keyword evidence="4 8" id="KW-0566">Pantothenate biosynthesis</keyword>
<evidence type="ECO:0000256" key="3">
    <source>
        <dbReference type="ARBA" id="ARBA00022598"/>
    </source>
</evidence>
<keyword evidence="3 8" id="KW-0436">Ligase</keyword>
<keyword evidence="6 8" id="KW-0067">ATP-binding</keyword>
<dbReference type="InterPro" id="IPR014729">
    <property type="entry name" value="Rossmann-like_a/b/a_fold"/>
</dbReference>
<comment type="catalytic activity">
    <reaction evidence="7 8">
        <text>(R)-pantoate + beta-alanine + ATP = (R)-pantothenate + AMP + diphosphate + H(+)</text>
        <dbReference type="Rhea" id="RHEA:10912"/>
        <dbReference type="ChEBI" id="CHEBI:15378"/>
        <dbReference type="ChEBI" id="CHEBI:15980"/>
        <dbReference type="ChEBI" id="CHEBI:29032"/>
        <dbReference type="ChEBI" id="CHEBI:30616"/>
        <dbReference type="ChEBI" id="CHEBI:33019"/>
        <dbReference type="ChEBI" id="CHEBI:57966"/>
        <dbReference type="ChEBI" id="CHEBI:456215"/>
        <dbReference type="EC" id="6.3.2.1"/>
    </reaction>
</comment>
<dbReference type="NCBIfam" id="TIGR00125">
    <property type="entry name" value="cyt_tran_rel"/>
    <property type="match status" value="1"/>
</dbReference>
<dbReference type="InterPro" id="IPR042176">
    <property type="entry name" value="Pantoate_ligase_C"/>
</dbReference>
<evidence type="ECO:0000256" key="4">
    <source>
        <dbReference type="ARBA" id="ARBA00022655"/>
    </source>
</evidence>
<dbReference type="Pfam" id="PF02569">
    <property type="entry name" value="Pantoate_ligase"/>
    <property type="match status" value="1"/>
</dbReference>
<proteinExistence type="inferred from homology"/>
<dbReference type="InterPro" id="IPR004821">
    <property type="entry name" value="Cyt_trans-like"/>
</dbReference>
<dbReference type="NCBIfam" id="TIGR00018">
    <property type="entry name" value="panC"/>
    <property type="match status" value="1"/>
</dbReference>
<dbReference type="PANTHER" id="PTHR21299:SF1">
    <property type="entry name" value="PANTOATE--BETA-ALANINE LIGASE"/>
    <property type="match status" value="1"/>
</dbReference>
<feature type="binding site" evidence="8">
    <location>
        <begin position="151"/>
        <end position="154"/>
    </location>
    <ligand>
        <name>ATP</name>
        <dbReference type="ChEBI" id="CHEBI:30616"/>
    </ligand>
</feature>
<evidence type="ECO:0000256" key="7">
    <source>
        <dbReference type="ARBA" id="ARBA00048258"/>
    </source>
</evidence>
<feature type="binding site" evidence="8">
    <location>
        <position position="62"/>
    </location>
    <ligand>
        <name>(R)-pantoate</name>
        <dbReference type="ChEBI" id="CHEBI:15980"/>
    </ligand>
</feature>
<evidence type="ECO:0000256" key="6">
    <source>
        <dbReference type="ARBA" id="ARBA00022840"/>
    </source>
</evidence>
<evidence type="ECO:0000256" key="8">
    <source>
        <dbReference type="HAMAP-Rule" id="MF_00158"/>
    </source>
</evidence>
<dbReference type="Proteomes" id="UP001501496">
    <property type="component" value="Unassembled WGS sequence"/>
</dbReference>
<comment type="caution">
    <text evidence="9">The sequence shown here is derived from an EMBL/GenBank/DDBJ whole genome shotgun (WGS) entry which is preliminary data.</text>
</comment>
<dbReference type="SUPFAM" id="SSF52374">
    <property type="entry name" value="Nucleotidylyl transferase"/>
    <property type="match status" value="1"/>
</dbReference>
<comment type="caution">
    <text evidence="8">Lacks conserved residue(s) required for the propagation of feature annotation.</text>
</comment>
<dbReference type="RefSeq" id="WP_344787714.1">
    <property type="nucleotide sequence ID" value="NZ_BAABCA010000003.1"/>
</dbReference>
<gene>
    <name evidence="8 9" type="primary">panC</name>
    <name evidence="9" type="ORF">GCM10022291_16730</name>
</gene>
<protein>
    <recommendedName>
        <fullName evidence="8">Pantothenate synthetase</fullName>
        <shortName evidence="8">PS</shortName>
        <ecNumber evidence="8">6.3.2.1</ecNumber>
    </recommendedName>
    <alternativeName>
        <fullName evidence="8">Pantoate--beta-alanine ligase</fullName>
    </alternativeName>
    <alternativeName>
        <fullName evidence="8">Pantoate-activating enzyme</fullName>
    </alternativeName>
</protein>
<name>A0ABP8C820_9FLAO</name>
<keyword evidence="10" id="KW-1185">Reference proteome</keyword>
<dbReference type="Gene3D" id="3.40.50.620">
    <property type="entry name" value="HUPs"/>
    <property type="match status" value="1"/>
</dbReference>
<comment type="function">
    <text evidence="8">Catalyzes the condensation of pantoate with beta-alanine in an ATP-dependent reaction via a pantoyl-adenylate intermediate.</text>
</comment>
<keyword evidence="5 8" id="KW-0547">Nucleotide-binding</keyword>
<feature type="binding site" evidence="8">
    <location>
        <begin position="31"/>
        <end position="38"/>
    </location>
    <ligand>
        <name>ATP</name>
        <dbReference type="ChEBI" id="CHEBI:30616"/>
    </ligand>
</feature>
<comment type="subunit">
    <text evidence="8">Homodimer.</text>
</comment>
<dbReference type="GO" id="GO:0016874">
    <property type="term" value="F:ligase activity"/>
    <property type="evidence" value="ECO:0007669"/>
    <property type="project" value="UniProtKB-KW"/>
</dbReference>
<feature type="binding site" evidence="8">
    <location>
        <position position="62"/>
    </location>
    <ligand>
        <name>beta-alanine</name>
        <dbReference type="ChEBI" id="CHEBI:57966"/>
    </ligand>
</feature>
<reference evidence="10" key="1">
    <citation type="journal article" date="2019" name="Int. J. Syst. Evol. Microbiol.">
        <title>The Global Catalogue of Microorganisms (GCM) 10K type strain sequencing project: providing services to taxonomists for standard genome sequencing and annotation.</title>
        <authorList>
            <consortium name="The Broad Institute Genomics Platform"/>
            <consortium name="The Broad Institute Genome Sequencing Center for Infectious Disease"/>
            <person name="Wu L."/>
            <person name="Ma J."/>
        </authorList>
    </citation>
    <scope>NUCLEOTIDE SEQUENCE [LARGE SCALE GENOMIC DNA]</scope>
    <source>
        <strain evidence="10">JCM 17630</strain>
    </source>
</reference>
<evidence type="ECO:0000313" key="9">
    <source>
        <dbReference type="EMBL" id="GAA4235281.1"/>
    </source>
</evidence>
<dbReference type="EC" id="6.3.2.1" evidence="8"/>
<comment type="miscellaneous">
    <text evidence="8">The reaction proceeds by a bi uni uni bi ping pong mechanism.</text>
</comment>
<comment type="similarity">
    <text evidence="2 8">Belongs to the pantothenate synthetase family.</text>
</comment>
<evidence type="ECO:0000256" key="1">
    <source>
        <dbReference type="ARBA" id="ARBA00004990"/>
    </source>
</evidence>
<feature type="binding site" evidence="8">
    <location>
        <position position="157"/>
    </location>
    <ligand>
        <name>(R)-pantoate</name>
        <dbReference type="ChEBI" id="CHEBI:15980"/>
    </ligand>
</feature>
<feature type="active site" description="Proton donor" evidence="8">
    <location>
        <position position="38"/>
    </location>
</feature>
<evidence type="ECO:0000256" key="5">
    <source>
        <dbReference type="ARBA" id="ARBA00022741"/>
    </source>
</evidence>
<dbReference type="EMBL" id="BAABCA010000003">
    <property type="protein sequence ID" value="GAA4235281.1"/>
    <property type="molecule type" value="Genomic_DNA"/>
</dbReference>
<organism evidence="9 10">
    <name type="scientific">Postechiella marina</name>
    <dbReference type="NCBI Taxonomy" id="943941"/>
    <lineage>
        <taxon>Bacteria</taxon>
        <taxon>Pseudomonadati</taxon>
        <taxon>Bacteroidota</taxon>
        <taxon>Flavobacteriia</taxon>
        <taxon>Flavobacteriales</taxon>
        <taxon>Flavobacteriaceae</taxon>
        <taxon>Postechiella</taxon>
    </lineage>
</organism>
<comment type="pathway">
    <text evidence="1 8">Cofactor biosynthesis; (R)-pantothenate biosynthesis; (R)-pantothenate from (R)-pantoate and beta-alanine: step 1/1.</text>
</comment>
<sequence>MLKVFTDKEAVIAGINAYKAKELSIGFVPTMGALHQGHLALVQEALNNNDKVVVSIFVNPTQFDNSEDLEKYPRTLDNDVVLLETLSANNIVVYAPTVDDIYEGNTVSQSFDFDGLEFEMEGRFRKGHFDGVGTIVKRFFEIIEPDNAYFGEKDFQQLAIIKKLVEKYNMPLKIIGCPIHREISGLAMSSRNTRLKPEYNTAAPFIYKTLKTAKKHFGTKSANKVTEWVEKQFAKHNLLELEYFIIADVETLKTVKRKSNKKAYRAFIAVYADDIRLIDNIALN</sequence>
<evidence type="ECO:0000313" key="10">
    <source>
        <dbReference type="Proteomes" id="UP001501496"/>
    </source>
</evidence>
<dbReference type="PANTHER" id="PTHR21299">
    <property type="entry name" value="CYTIDYLATE KINASE/PANTOATE-BETA-ALANINE LIGASE"/>
    <property type="match status" value="1"/>
</dbReference>
<feature type="binding site" evidence="8">
    <location>
        <begin position="188"/>
        <end position="191"/>
    </location>
    <ligand>
        <name>ATP</name>
        <dbReference type="ChEBI" id="CHEBI:30616"/>
    </ligand>
</feature>
<evidence type="ECO:0000256" key="2">
    <source>
        <dbReference type="ARBA" id="ARBA00009256"/>
    </source>
</evidence>
<dbReference type="HAMAP" id="MF_00158">
    <property type="entry name" value="PanC"/>
    <property type="match status" value="1"/>
</dbReference>
<dbReference type="Gene3D" id="3.30.1300.10">
    <property type="entry name" value="Pantoate-beta-alanine ligase, C-terminal domain"/>
    <property type="match status" value="1"/>
</dbReference>
<comment type="subcellular location">
    <subcellularLocation>
        <location evidence="8">Cytoplasm</location>
    </subcellularLocation>
</comment>
<accession>A0ABP8C820</accession>